<dbReference type="Proteomes" id="UP000297713">
    <property type="component" value="Unassembled WGS sequence"/>
</dbReference>
<dbReference type="Pfam" id="PF03544">
    <property type="entry name" value="TonB_C"/>
    <property type="match status" value="1"/>
</dbReference>
<keyword evidence="3" id="KW-1185">Reference proteome</keyword>
<proteinExistence type="predicted"/>
<dbReference type="SUPFAM" id="SSF74653">
    <property type="entry name" value="TolA/TonB C-terminal domain"/>
    <property type="match status" value="1"/>
</dbReference>
<reference evidence="2 3" key="1">
    <citation type="submission" date="2016-05" db="EMBL/GenBank/DDBJ databases">
        <title>Diversity and Homogeneity among Thermoacidophilic Verrucomicrobia Methanotrophs Linked with Geographical Origin.</title>
        <authorList>
            <person name="Erikstad H.-A."/>
            <person name="Smestad N.B."/>
            <person name="Ceballos R.M."/>
            <person name="Birkeland N.-K."/>
        </authorList>
    </citation>
    <scope>NUCLEOTIDE SEQUENCE [LARGE SCALE GENOMIC DNA]</scope>
    <source>
        <strain evidence="2 3">Phi</strain>
    </source>
</reference>
<name>A0A4Y8PH90_9BACT</name>
<evidence type="ECO:0000313" key="2">
    <source>
        <dbReference type="EMBL" id="TFE71798.1"/>
    </source>
</evidence>
<organism evidence="2 3">
    <name type="scientific">Methylacidiphilum caldifontis</name>
    <dbReference type="NCBI Taxonomy" id="2795386"/>
    <lineage>
        <taxon>Bacteria</taxon>
        <taxon>Pseudomonadati</taxon>
        <taxon>Verrucomicrobiota</taxon>
        <taxon>Methylacidiphilae</taxon>
        <taxon>Methylacidiphilales</taxon>
        <taxon>Methylacidiphilaceae</taxon>
        <taxon>Methylacidiphilum (ex Ratnadevi et al. 2023)</taxon>
    </lineage>
</organism>
<dbReference type="InterPro" id="IPR037682">
    <property type="entry name" value="TonB_C"/>
</dbReference>
<dbReference type="OrthoDB" id="193055at2"/>
<dbReference type="Gene3D" id="3.30.1150.10">
    <property type="match status" value="1"/>
</dbReference>
<accession>A0A4Y8PH90</accession>
<feature type="domain" description="TonB C-terminal" evidence="1">
    <location>
        <begin position="142"/>
        <end position="203"/>
    </location>
</feature>
<sequence length="232" mass="25935">MMGKIVYQIACSLSRDKLIFGICLFLAASVHGLIALVSLSHKDIAEKTEGLYSTQSDSSSFVDLVSAPESPFLTSPLLKNEEPKISLPSPSMPQNHTAPLTLNKTQIIQKKQGIHSEAKGNTPCLARKDYKEYNLSTSFLSPPPYPYEARLHHMEGTVVIMLDIRQGKIVSSRIVRSSGHSLLDITAKHWIDTHWKFPSHISRTVIESITFELENSSPPINEKYFQASYIPR</sequence>
<dbReference type="EMBL" id="LXQC01000057">
    <property type="protein sequence ID" value="TFE71798.1"/>
    <property type="molecule type" value="Genomic_DNA"/>
</dbReference>
<comment type="caution">
    <text evidence="2">The sequence shown here is derived from an EMBL/GenBank/DDBJ whole genome shotgun (WGS) entry which is preliminary data.</text>
</comment>
<gene>
    <name evidence="2" type="ORF">A7Q10_04200</name>
</gene>
<dbReference type="GO" id="GO:0055085">
    <property type="term" value="P:transmembrane transport"/>
    <property type="evidence" value="ECO:0007669"/>
    <property type="project" value="InterPro"/>
</dbReference>
<dbReference type="AlphaFoldDB" id="A0A4Y8PH90"/>
<protein>
    <recommendedName>
        <fullName evidence="1">TonB C-terminal domain-containing protein</fullName>
    </recommendedName>
</protein>
<evidence type="ECO:0000259" key="1">
    <source>
        <dbReference type="Pfam" id="PF03544"/>
    </source>
</evidence>
<evidence type="ECO:0000313" key="3">
    <source>
        <dbReference type="Proteomes" id="UP000297713"/>
    </source>
</evidence>